<dbReference type="AlphaFoldDB" id="A0A151WWR4"/>
<accession>A0A151WWR4</accession>
<feature type="transmembrane region" description="Helical" evidence="2">
    <location>
        <begin position="50"/>
        <end position="72"/>
    </location>
</feature>
<keyword evidence="2" id="KW-1133">Transmembrane helix</keyword>
<evidence type="ECO:0000313" key="4">
    <source>
        <dbReference type="Proteomes" id="UP000075809"/>
    </source>
</evidence>
<organism evidence="3 4">
    <name type="scientific">Mycetomoellerius zeteki</name>
    <dbReference type="NCBI Taxonomy" id="64791"/>
    <lineage>
        <taxon>Eukaryota</taxon>
        <taxon>Metazoa</taxon>
        <taxon>Ecdysozoa</taxon>
        <taxon>Arthropoda</taxon>
        <taxon>Hexapoda</taxon>
        <taxon>Insecta</taxon>
        <taxon>Pterygota</taxon>
        <taxon>Neoptera</taxon>
        <taxon>Endopterygota</taxon>
        <taxon>Hymenoptera</taxon>
        <taxon>Apocrita</taxon>
        <taxon>Aculeata</taxon>
        <taxon>Formicoidea</taxon>
        <taxon>Formicidae</taxon>
        <taxon>Myrmicinae</taxon>
        <taxon>Mycetomoellerius</taxon>
    </lineage>
</organism>
<proteinExistence type="predicted"/>
<evidence type="ECO:0000256" key="2">
    <source>
        <dbReference type="SAM" id="Phobius"/>
    </source>
</evidence>
<dbReference type="EMBL" id="KQ982691">
    <property type="protein sequence ID" value="KYQ52197.1"/>
    <property type="molecule type" value="Genomic_DNA"/>
</dbReference>
<feature type="compositionally biased region" description="Acidic residues" evidence="1">
    <location>
        <begin position="1"/>
        <end position="34"/>
    </location>
</feature>
<dbReference type="Proteomes" id="UP000075809">
    <property type="component" value="Unassembled WGS sequence"/>
</dbReference>
<name>A0A151WWR4_9HYME</name>
<protein>
    <submittedName>
        <fullName evidence="3">Uncharacterized protein</fullName>
    </submittedName>
</protein>
<sequence>MYREEEEEEAAADEDEEEREEEDDDNDDDEEETTTIEGVCTLGRRRCFSILFLVDASLVRLCCLCSTLLIFLPTFCPLVSDQSSRWPFCVRCAGGEGENNRRFTGLVDRKIN</sequence>
<gene>
    <name evidence="3" type="ORF">ALC60_08812</name>
</gene>
<feature type="region of interest" description="Disordered" evidence="1">
    <location>
        <begin position="1"/>
        <end position="35"/>
    </location>
</feature>
<keyword evidence="2" id="KW-0812">Transmembrane</keyword>
<keyword evidence="2" id="KW-0472">Membrane</keyword>
<evidence type="ECO:0000256" key="1">
    <source>
        <dbReference type="SAM" id="MobiDB-lite"/>
    </source>
</evidence>
<keyword evidence="4" id="KW-1185">Reference proteome</keyword>
<evidence type="ECO:0000313" key="3">
    <source>
        <dbReference type="EMBL" id="KYQ52197.1"/>
    </source>
</evidence>
<reference evidence="3 4" key="1">
    <citation type="submission" date="2015-09" db="EMBL/GenBank/DDBJ databases">
        <title>Trachymyrmex zeteki WGS genome.</title>
        <authorList>
            <person name="Nygaard S."/>
            <person name="Hu H."/>
            <person name="Boomsma J."/>
            <person name="Zhang G."/>
        </authorList>
    </citation>
    <scope>NUCLEOTIDE SEQUENCE [LARGE SCALE GENOMIC DNA]</scope>
    <source>
        <strain evidence="3">Tzet28-1</strain>
        <tissue evidence="3">Whole body</tissue>
    </source>
</reference>